<organism evidence="2 4">
    <name type="scientific">Flavobacterium hydatis</name>
    <name type="common">Cytophaga aquatilis</name>
    <dbReference type="NCBI Taxonomy" id="991"/>
    <lineage>
        <taxon>Bacteria</taxon>
        <taxon>Pseudomonadati</taxon>
        <taxon>Bacteroidota</taxon>
        <taxon>Flavobacteriia</taxon>
        <taxon>Flavobacteriales</taxon>
        <taxon>Flavobacteriaceae</taxon>
        <taxon>Flavobacterium</taxon>
    </lineage>
</organism>
<dbReference type="Proteomes" id="UP000198424">
    <property type="component" value="Unassembled WGS sequence"/>
</dbReference>
<feature type="signal peptide" evidence="1">
    <location>
        <begin position="1"/>
        <end position="24"/>
    </location>
</feature>
<accession>A0A086A0Y4</accession>
<keyword evidence="1" id="KW-0732">Signal</keyword>
<dbReference type="Pfam" id="PF14903">
    <property type="entry name" value="WG_beta_rep"/>
    <property type="match status" value="2"/>
</dbReference>
<reference evidence="3 5" key="2">
    <citation type="submission" date="2016-11" db="EMBL/GenBank/DDBJ databases">
        <title>Whole genomes of Flavobacteriaceae.</title>
        <authorList>
            <person name="Stine C."/>
            <person name="Li C."/>
            <person name="Tadesse D."/>
        </authorList>
    </citation>
    <scope>NUCLEOTIDE SEQUENCE [LARGE SCALE GENOMIC DNA]</scope>
    <source>
        <strain evidence="3 5">ATCC 29551</strain>
    </source>
</reference>
<protein>
    <recommendedName>
        <fullName evidence="6">WG repeat-containing protein</fullName>
    </recommendedName>
</protein>
<evidence type="ECO:0008006" key="6">
    <source>
        <dbReference type="Google" id="ProtNLM"/>
    </source>
</evidence>
<proteinExistence type="predicted"/>
<dbReference type="EMBL" id="JPRM01000040">
    <property type="protein sequence ID" value="KFF10348.1"/>
    <property type="molecule type" value="Genomic_DNA"/>
</dbReference>
<name>A0A086A0Y4_FLAHY</name>
<feature type="chain" id="PRO_5001802087" description="WG repeat-containing protein" evidence="1">
    <location>
        <begin position="25"/>
        <end position="108"/>
    </location>
</feature>
<keyword evidence="5" id="KW-1185">Reference proteome</keyword>
<evidence type="ECO:0000313" key="2">
    <source>
        <dbReference type="EMBL" id="KFF10348.1"/>
    </source>
</evidence>
<dbReference type="EMBL" id="MUGY01000019">
    <property type="protein sequence ID" value="OXA92662.1"/>
    <property type="molecule type" value="Genomic_DNA"/>
</dbReference>
<dbReference type="OrthoDB" id="623514at2"/>
<evidence type="ECO:0000313" key="3">
    <source>
        <dbReference type="EMBL" id="OXA92662.1"/>
    </source>
</evidence>
<comment type="caution">
    <text evidence="2">The sequence shown here is derived from an EMBL/GenBank/DDBJ whole genome shotgun (WGS) entry which is preliminary data.</text>
</comment>
<dbReference type="RefSeq" id="WP_035626829.1">
    <property type="nucleotide sequence ID" value="NZ_JBEWQG010000013.1"/>
</dbReference>
<evidence type="ECO:0000313" key="5">
    <source>
        <dbReference type="Proteomes" id="UP000198424"/>
    </source>
</evidence>
<dbReference type="AlphaFoldDB" id="A0A086A0Y4"/>
<dbReference type="InterPro" id="IPR032774">
    <property type="entry name" value="WG_beta_rep"/>
</dbReference>
<evidence type="ECO:0000313" key="4">
    <source>
        <dbReference type="Proteomes" id="UP000028712"/>
    </source>
</evidence>
<sequence>MKVNKVLTINLLLVIVTSLNCVLAQTSAPIPVQKNGKWGFADDRGNIVIACEYEQVGSFKNGLAIVYDNCTTVHPYGEDVNSSYHECKQGIINTQGKLIIPIKYNVGQ</sequence>
<evidence type="ECO:0000256" key="1">
    <source>
        <dbReference type="SAM" id="SignalP"/>
    </source>
</evidence>
<dbReference type="Proteomes" id="UP000028712">
    <property type="component" value="Unassembled WGS sequence"/>
</dbReference>
<reference evidence="2 4" key="1">
    <citation type="submission" date="2014-07" db="EMBL/GenBank/DDBJ databases">
        <title>Genome of Flavobacterium hydatis DSM 2063.</title>
        <authorList>
            <person name="Pipes S.E."/>
            <person name="Stropko S.J."/>
            <person name="Newman J.D."/>
        </authorList>
    </citation>
    <scope>NUCLEOTIDE SEQUENCE [LARGE SCALE GENOMIC DNA]</scope>
    <source>
        <strain evidence="2 4">DSM 2063</strain>
    </source>
</reference>
<gene>
    <name evidence="3" type="ORF">B0A62_14775</name>
    <name evidence="2" type="ORF">IW20_20990</name>
</gene>